<organism evidence="11 12">
    <name type="scientific">Denitrovibrio acetiphilus (strain DSM 12809 / NBRC 114555 / N2460)</name>
    <dbReference type="NCBI Taxonomy" id="522772"/>
    <lineage>
        <taxon>Bacteria</taxon>
        <taxon>Pseudomonadati</taxon>
        <taxon>Deferribacterota</taxon>
        <taxon>Deferribacteres</taxon>
        <taxon>Deferribacterales</taxon>
        <taxon>Geovibrionaceae</taxon>
        <taxon>Denitrovibrio</taxon>
    </lineage>
</organism>
<keyword evidence="12" id="KW-1185">Reference proteome</keyword>
<dbReference type="AlphaFoldDB" id="D4H4A3"/>
<dbReference type="RefSeq" id="WP_013011733.1">
    <property type="nucleotide sequence ID" value="NC_013943.1"/>
</dbReference>
<dbReference type="eggNOG" id="COG1256">
    <property type="taxonomic scope" value="Bacteria"/>
</dbReference>
<feature type="domain" description="Flagellar basal-body/hook protein C-terminal" evidence="9">
    <location>
        <begin position="540"/>
        <end position="577"/>
    </location>
</feature>
<dbReference type="InterPro" id="IPR053927">
    <property type="entry name" value="FlgK_helical"/>
</dbReference>
<dbReference type="STRING" id="522772.Dacet_2472"/>
<dbReference type="PaxDb" id="522772-Dacet_2472"/>
<dbReference type="Pfam" id="PF22638">
    <property type="entry name" value="FlgK_D1"/>
    <property type="match status" value="1"/>
</dbReference>
<keyword evidence="11" id="KW-0969">Cilium</keyword>
<evidence type="ECO:0000256" key="6">
    <source>
        <dbReference type="ARBA" id="ARBA00023143"/>
    </source>
</evidence>
<dbReference type="PANTHER" id="PTHR30033">
    <property type="entry name" value="FLAGELLAR HOOK-ASSOCIATED PROTEIN 1"/>
    <property type="match status" value="1"/>
</dbReference>
<name>D4H4A3_DENA2</name>
<evidence type="ECO:0000256" key="3">
    <source>
        <dbReference type="ARBA" id="ARBA00009677"/>
    </source>
</evidence>
<evidence type="ECO:0000259" key="10">
    <source>
        <dbReference type="Pfam" id="PF22638"/>
    </source>
</evidence>
<dbReference type="Pfam" id="PF06429">
    <property type="entry name" value="Flg_bbr_C"/>
    <property type="match status" value="1"/>
</dbReference>
<reference evidence="11 12" key="1">
    <citation type="journal article" date="2010" name="Stand. Genomic Sci.">
        <title>Complete genome sequence of Denitrovibrio acetiphilus type strain (N2460).</title>
        <authorList>
            <person name="Kiss H."/>
            <person name="Lang E."/>
            <person name="Lapidus A."/>
            <person name="Copeland A."/>
            <person name="Nolan M."/>
            <person name="Glavina Del Rio T."/>
            <person name="Chen F."/>
            <person name="Lucas S."/>
            <person name="Tice H."/>
            <person name="Cheng J.F."/>
            <person name="Han C."/>
            <person name="Goodwin L."/>
            <person name="Pitluck S."/>
            <person name="Liolios K."/>
            <person name="Pati A."/>
            <person name="Ivanova N."/>
            <person name="Mavromatis K."/>
            <person name="Chen A."/>
            <person name="Palaniappan K."/>
            <person name="Land M."/>
            <person name="Hauser L."/>
            <person name="Chang Y.J."/>
            <person name="Jeffries C.D."/>
            <person name="Detter J.C."/>
            <person name="Brettin T."/>
            <person name="Spring S."/>
            <person name="Rohde M."/>
            <person name="Goker M."/>
            <person name="Woyke T."/>
            <person name="Bristow J."/>
            <person name="Eisen J.A."/>
            <person name="Markowitz V."/>
            <person name="Hugenholtz P."/>
            <person name="Kyrpides N.C."/>
            <person name="Klenk H.P."/>
        </authorList>
    </citation>
    <scope>NUCLEOTIDE SEQUENCE [LARGE SCALE GENOMIC DNA]</scope>
    <source>
        <strain evidence="12">DSM 12809 / NBRC 114555 / N2460</strain>
    </source>
</reference>
<evidence type="ECO:0000313" key="12">
    <source>
        <dbReference type="Proteomes" id="UP000002012"/>
    </source>
</evidence>
<dbReference type="GO" id="GO:0005198">
    <property type="term" value="F:structural molecule activity"/>
    <property type="evidence" value="ECO:0007669"/>
    <property type="project" value="UniProtKB-UniRule"/>
</dbReference>
<protein>
    <recommendedName>
        <fullName evidence="4 7">Flagellar hook-associated protein 1</fullName>
        <shortName evidence="7">HAP1</shortName>
    </recommendedName>
</protein>
<evidence type="ECO:0000256" key="1">
    <source>
        <dbReference type="ARBA" id="ARBA00004365"/>
    </source>
</evidence>
<dbReference type="PROSITE" id="PS00588">
    <property type="entry name" value="FLAGELLA_BB_ROD"/>
    <property type="match status" value="1"/>
</dbReference>
<evidence type="ECO:0000256" key="5">
    <source>
        <dbReference type="ARBA" id="ARBA00022525"/>
    </source>
</evidence>
<keyword evidence="5 7" id="KW-0964">Secreted</keyword>
<dbReference type="NCBIfam" id="TIGR02492">
    <property type="entry name" value="flgK_ends"/>
    <property type="match status" value="1"/>
</dbReference>
<sequence length="584" mass="63111">MSNLMHIFSTGVSGLFASQAGIDVTGNNISNVNTEGYSRQRVVLETANPEKNSQGVFGRGVSVETVERIYDDMLASSIRNESSDLAYYETLQSALSKVTIYFNELEDGSGLGEAMQNYFDAWGDLANTAPDESDEALIKRATLVESASVLADKIQASYASLEEIKNESNLLVSDYVNEINNISENIAYLNKEIARIESGGDTANDFRDQRQVLLNRLAEISNMSVTERSNGQVAVYIGGNAIVDEATRFELKAEQADEDSDDVSIFWGTEGQSNKLVDITNAFTSGEIAGELYVRDELIQGYQDQLDELANVMITETNKIHSLGQGTNRLTQISSSNGVTNPTYTFSEPAGAFPIEIQAGTLRISIYDTEGNKVEDLDIVIDPAKDNLNSVIAKISAADGNPNGGMIQASMSSGNTIKFTSGSGYDFTFAEDTSNFLVASGTYGFFAGSDASTIAVSDIIMSNNSYIATSQTGAAGDNQNAAAIADLKDTNIMTSMDVTVDEFYAYFAASIGSDKATVDIYVTTKTQAMSELELKLEEVKGVSMDEEMTNLMKFQRAFEASSRFITVVDEMLEKLVNSLGTGGR</sequence>
<keyword evidence="11" id="KW-0966">Cell projection</keyword>
<dbReference type="Pfam" id="PF00460">
    <property type="entry name" value="Flg_bb_rod"/>
    <property type="match status" value="1"/>
</dbReference>
<dbReference type="Proteomes" id="UP000002012">
    <property type="component" value="Chromosome"/>
</dbReference>
<dbReference type="PRINTS" id="PR01005">
    <property type="entry name" value="FLGHOOKAP1"/>
</dbReference>
<dbReference type="GO" id="GO:0009424">
    <property type="term" value="C:bacterial-type flagellum hook"/>
    <property type="evidence" value="ECO:0007669"/>
    <property type="project" value="UniProtKB-UniRule"/>
</dbReference>
<dbReference type="SUPFAM" id="SSF64518">
    <property type="entry name" value="Phase 1 flagellin"/>
    <property type="match status" value="1"/>
</dbReference>
<dbReference type="OrthoDB" id="9802553at2"/>
<comment type="similarity">
    <text evidence="3 7">Belongs to the flagella basal body rod proteins family.</text>
</comment>
<dbReference type="KEGG" id="dap:Dacet_2472"/>
<gene>
    <name evidence="7" type="primary">flgK</name>
    <name evidence="11" type="ordered locus">Dacet_2472</name>
</gene>
<feature type="domain" description="Flagellar basal body rod protein N-terminal" evidence="8">
    <location>
        <begin position="10"/>
        <end position="37"/>
    </location>
</feature>
<evidence type="ECO:0000313" key="11">
    <source>
        <dbReference type="EMBL" id="ADD69232.1"/>
    </source>
</evidence>
<evidence type="ECO:0000256" key="2">
    <source>
        <dbReference type="ARBA" id="ARBA00004613"/>
    </source>
</evidence>
<evidence type="ECO:0000259" key="9">
    <source>
        <dbReference type="Pfam" id="PF06429"/>
    </source>
</evidence>
<feature type="domain" description="Flagellar hook-associated protein FlgK helical" evidence="10">
    <location>
        <begin position="102"/>
        <end position="328"/>
    </location>
</feature>
<evidence type="ECO:0000256" key="4">
    <source>
        <dbReference type="ARBA" id="ARBA00016244"/>
    </source>
</evidence>
<keyword evidence="11" id="KW-0282">Flagellum</keyword>
<dbReference type="InterPro" id="IPR002371">
    <property type="entry name" value="FlgK"/>
</dbReference>
<dbReference type="HOGENOM" id="CLU_012762_1_3_0"/>
<dbReference type="eggNOG" id="COG4786">
    <property type="taxonomic scope" value="Bacteria"/>
</dbReference>
<proteinExistence type="inferred from homology"/>
<dbReference type="InterPro" id="IPR019776">
    <property type="entry name" value="Flagellar_basal_body_rod_CS"/>
</dbReference>
<keyword evidence="6 7" id="KW-0975">Bacterial flagellum</keyword>
<dbReference type="GO" id="GO:0005576">
    <property type="term" value="C:extracellular region"/>
    <property type="evidence" value="ECO:0007669"/>
    <property type="project" value="UniProtKB-SubCell"/>
</dbReference>
<dbReference type="InParanoid" id="D4H4A3"/>
<dbReference type="PANTHER" id="PTHR30033:SF1">
    <property type="entry name" value="FLAGELLAR HOOK-ASSOCIATED PROTEIN 1"/>
    <property type="match status" value="1"/>
</dbReference>
<accession>D4H4A3</accession>
<evidence type="ECO:0000259" key="8">
    <source>
        <dbReference type="Pfam" id="PF00460"/>
    </source>
</evidence>
<evidence type="ECO:0000256" key="7">
    <source>
        <dbReference type="RuleBase" id="RU362065"/>
    </source>
</evidence>
<dbReference type="InterPro" id="IPR001444">
    <property type="entry name" value="Flag_bb_rod_N"/>
</dbReference>
<comment type="subcellular location">
    <subcellularLocation>
        <location evidence="1 7">Bacterial flagellum</location>
    </subcellularLocation>
    <subcellularLocation>
        <location evidence="2 7">Secreted</location>
    </subcellularLocation>
</comment>
<dbReference type="EMBL" id="CP001968">
    <property type="protein sequence ID" value="ADD69232.1"/>
    <property type="molecule type" value="Genomic_DNA"/>
</dbReference>
<dbReference type="GO" id="GO:0044780">
    <property type="term" value="P:bacterial-type flagellum assembly"/>
    <property type="evidence" value="ECO:0007669"/>
    <property type="project" value="InterPro"/>
</dbReference>
<dbReference type="InterPro" id="IPR010930">
    <property type="entry name" value="Flg_bb/hook_C_dom"/>
</dbReference>
<dbReference type="FunCoup" id="D4H4A3">
    <property type="interactions" value="101"/>
</dbReference>